<comment type="caution">
    <text evidence="2">The sequence shown here is derived from an EMBL/GenBank/DDBJ whole genome shotgun (WGS) entry which is preliminary data.</text>
</comment>
<gene>
    <name evidence="2" type="ORF">GCM10009550_69270</name>
</gene>
<dbReference type="Gene3D" id="2.130.10.10">
    <property type="entry name" value="YVTN repeat-like/Quinoprotein amine dehydrogenase"/>
    <property type="match status" value="3"/>
</dbReference>
<dbReference type="RefSeq" id="WP_344246192.1">
    <property type="nucleotide sequence ID" value="NZ_BAAAHH010000045.1"/>
</dbReference>
<dbReference type="InterPro" id="IPR049052">
    <property type="entry name" value="nSTAND1"/>
</dbReference>
<evidence type="ECO:0000313" key="2">
    <source>
        <dbReference type="EMBL" id="GAA0966614.1"/>
    </source>
</evidence>
<dbReference type="Pfam" id="PF13365">
    <property type="entry name" value="Trypsin_2"/>
    <property type="match status" value="1"/>
</dbReference>
<dbReference type="InterPro" id="IPR009003">
    <property type="entry name" value="Peptidase_S1_PA"/>
</dbReference>
<reference evidence="2 3" key="1">
    <citation type="journal article" date="2019" name="Int. J. Syst. Evol. Microbiol.">
        <title>The Global Catalogue of Microorganisms (GCM) 10K type strain sequencing project: providing services to taxonomists for standard genome sequencing and annotation.</title>
        <authorList>
            <consortium name="The Broad Institute Genomics Platform"/>
            <consortium name="The Broad Institute Genome Sequencing Center for Infectious Disease"/>
            <person name="Wu L."/>
            <person name="Ma J."/>
        </authorList>
    </citation>
    <scope>NUCLEOTIDE SEQUENCE [LARGE SCALE GENOMIC DNA]</scope>
    <source>
        <strain evidence="2 3">JCM 10696</strain>
    </source>
</reference>
<dbReference type="SUPFAM" id="SSF52540">
    <property type="entry name" value="P-loop containing nucleoside triphosphate hydrolases"/>
    <property type="match status" value="2"/>
</dbReference>
<dbReference type="SUPFAM" id="SSF50969">
    <property type="entry name" value="YVTN repeat-like/Quinoprotein amine dehydrogenase"/>
    <property type="match status" value="3"/>
</dbReference>
<dbReference type="InterPro" id="IPR027417">
    <property type="entry name" value="P-loop_NTPase"/>
</dbReference>
<accession>A0ABN1RWR9</accession>
<sequence>MALQAEKTDRSHGARFTSGLVRVLDPHGTTHGLGLLVGDREIVTCAHVVNGSLGLDYTEAGRPAEPVQVEFPFAAPGTRLTAEVTAWAPMGADGSGDVAGLRLHRPPPTGAISSPMALVDDLFGHPFQVFGFFPGHETGAWVTGEFRGLDTVGGVHLVGEARSGLRISPGFSGSPVWDARLEAVVGITSRAAVGRDAPPSAYCVPTAAIVGAWPEIEPALRPPCPYRGLQAFRQVDENLLFGRRDLVERLSADLPRHRLTILSGPSGCGKSSLVNAGVLPRLRRRADLEVRVFQPGVAPFAAVAEAAAPRMLEQAIADPSVLHGERFAREVAAELDRAGAERLVLVADQIEELFAHRAEVVADMTGLLAGIAALRRPDGRPLACVVAVVRSDYLDELLEAAPLVEALGRDRADAQRGVQHVLPMNQAELREAIEGPVGVSRAVRLEDGLTDRLLRDIRRMTNPITLVAFAMTELWDRQRLGVLTLSAYEEIGGVAGALRGHLDRVFEEELDEEDQRTARDLLMRMVVPHEPDGYARRRLPRTEVDADRWRLAQRLAGRRVVVLNVAADGTETAEPVHEALLEEWPRLRRWLDDDRAFLLWRSETRKAAARWHADKSASALLRGAQLDEAVAWTADRADDLTEGEHEWVRRSEQYRRLRRRALIAGAIAMAVVLAAASSFASLWYRGHVEAERSADQEAARLNASAASSEDVSGALPSVVVEYRREVPLQARMTIARWQRLTGMVEWTRRLDLSRVGGPLFNPAAPYVSLYRTEGDRVVRLDDPALPATTMTGGPSIARAFSPDGRFAVYATLDHEIVFWDLSLGAEARRIPTFGADDTAVSALAVSPSGEYAAYIRGKKAYAVDAATGRRKLAVLPVRRAAQELTVEPELWFDRTNRWLRLWGDFPVIADLRTGGTRSAEEPNAQVPGPHGYAPFRAADGSAYVACDAVDEAAPPNDPAARRVRVVDATTGARLGPVHLLEGACTDHAFALSDTELFAFHHARLAETSSADTTILRIFNRRTGDLTGVFALPWVLAVRAVSESADGTRLTVEGGESVYRLLIPPPDGMVRALSTADEAVLSRDGNLIATLSPVDGLRVWDRASGRPVGAVSPTEACGREAAEGSPNMPLSVAFSDDGLRAAGNCRDRLTVLDTSSGRVLRTFVLSDAEGASPDEAPTFARVDFLSRDEILYRLLGPTTLLNVATGAHAPLPVADFTETYSMYTPRPGRRQLAAVRRDGRGIDLLDLDRGSVAGALPVTPLSSPAGPQLHFDATGRRLAVAGGSEGAVEISLWDMAELKRTATLPGPKVRSLAGLTRSGTAAAYTVTRGLTGGGTLSFVRARNGGLPWQEDTATETIPLENTINVQVSEDGGHVLYPGFPGWRLVGTDEAAWKRRLCDLYLEARLTGAPHDKASGEPPCR</sequence>
<dbReference type="Proteomes" id="UP001500665">
    <property type="component" value="Unassembled WGS sequence"/>
</dbReference>
<proteinExistence type="predicted"/>
<feature type="domain" description="Novel STAND NTPase 1" evidence="1">
    <location>
        <begin position="225"/>
        <end position="616"/>
    </location>
</feature>
<dbReference type="SUPFAM" id="SSF50494">
    <property type="entry name" value="Trypsin-like serine proteases"/>
    <property type="match status" value="1"/>
</dbReference>
<dbReference type="InterPro" id="IPR015943">
    <property type="entry name" value="WD40/YVTN_repeat-like_dom_sf"/>
</dbReference>
<dbReference type="Gene3D" id="3.40.50.300">
    <property type="entry name" value="P-loop containing nucleotide triphosphate hydrolases"/>
    <property type="match status" value="1"/>
</dbReference>
<keyword evidence="3" id="KW-1185">Reference proteome</keyword>
<dbReference type="Pfam" id="PF20703">
    <property type="entry name" value="nSTAND1"/>
    <property type="match status" value="1"/>
</dbReference>
<organism evidence="2 3">
    <name type="scientific">Actinocorallia libanotica</name>
    <dbReference type="NCBI Taxonomy" id="46162"/>
    <lineage>
        <taxon>Bacteria</taxon>
        <taxon>Bacillati</taxon>
        <taxon>Actinomycetota</taxon>
        <taxon>Actinomycetes</taxon>
        <taxon>Streptosporangiales</taxon>
        <taxon>Thermomonosporaceae</taxon>
        <taxon>Actinocorallia</taxon>
    </lineage>
</organism>
<protein>
    <recommendedName>
        <fullName evidence="1">Novel STAND NTPase 1 domain-containing protein</fullName>
    </recommendedName>
</protein>
<dbReference type="InterPro" id="IPR011044">
    <property type="entry name" value="Quino_amine_DH_bsu"/>
</dbReference>
<evidence type="ECO:0000313" key="3">
    <source>
        <dbReference type="Proteomes" id="UP001500665"/>
    </source>
</evidence>
<evidence type="ECO:0000259" key="1">
    <source>
        <dbReference type="Pfam" id="PF20703"/>
    </source>
</evidence>
<name>A0ABN1RWR9_9ACTN</name>
<dbReference type="EMBL" id="BAAAHH010000045">
    <property type="protein sequence ID" value="GAA0966614.1"/>
    <property type="molecule type" value="Genomic_DNA"/>
</dbReference>